<keyword evidence="2" id="KW-1133">Transmembrane helix</keyword>
<dbReference type="STRING" id="1619308.B5808_17725"/>
<protein>
    <submittedName>
        <fullName evidence="3">Uncharacterized protein</fullName>
    </submittedName>
</protein>
<accession>A0A1X9LP13</accession>
<evidence type="ECO:0000256" key="2">
    <source>
        <dbReference type="SAM" id="Phobius"/>
    </source>
</evidence>
<keyword evidence="4" id="KW-1185">Reference proteome</keyword>
<feature type="compositionally biased region" description="Pro residues" evidence="1">
    <location>
        <begin position="86"/>
        <end position="115"/>
    </location>
</feature>
<dbReference type="EMBL" id="CP020715">
    <property type="protein sequence ID" value="ARJ06857.1"/>
    <property type="molecule type" value="Genomic_DNA"/>
</dbReference>
<evidence type="ECO:0000256" key="1">
    <source>
        <dbReference type="SAM" id="MobiDB-lite"/>
    </source>
</evidence>
<reference evidence="3 4" key="1">
    <citation type="submission" date="2017-04" db="EMBL/GenBank/DDBJ databases">
        <authorList>
            <person name="Afonso C.L."/>
            <person name="Miller P.J."/>
            <person name="Scott M.A."/>
            <person name="Spackman E."/>
            <person name="Goraichik I."/>
            <person name="Dimitrov K.M."/>
            <person name="Suarez D.L."/>
            <person name="Swayne D.E."/>
        </authorList>
    </citation>
    <scope>NUCLEOTIDE SEQUENCE [LARGE SCALE GENOMIC DNA]</scope>
    <source>
        <strain evidence="4">XA(T)</strain>
    </source>
</reference>
<dbReference type="RefSeq" id="WP_085020995.1">
    <property type="nucleotide sequence ID" value="NZ_BMHD01000001.1"/>
</dbReference>
<evidence type="ECO:0000313" key="4">
    <source>
        <dbReference type="Proteomes" id="UP000192775"/>
    </source>
</evidence>
<name>A0A1X9LP13_9MICO</name>
<proteinExistence type="predicted"/>
<keyword evidence="2" id="KW-0812">Transmembrane</keyword>
<gene>
    <name evidence="3" type="ORF">B5808_17725</name>
</gene>
<feature type="region of interest" description="Disordered" evidence="1">
    <location>
        <begin position="1"/>
        <end position="140"/>
    </location>
</feature>
<dbReference type="AlphaFoldDB" id="A0A1X9LP13"/>
<evidence type="ECO:0000313" key="3">
    <source>
        <dbReference type="EMBL" id="ARJ06857.1"/>
    </source>
</evidence>
<keyword evidence="2" id="KW-0472">Membrane</keyword>
<dbReference type="Proteomes" id="UP000192775">
    <property type="component" value="Chromosome"/>
</dbReference>
<dbReference type="KEGG" id="cphy:B5808_17725"/>
<feature type="compositionally biased region" description="Polar residues" evidence="1">
    <location>
        <begin position="8"/>
        <end position="21"/>
    </location>
</feature>
<feature type="transmembrane region" description="Helical" evidence="2">
    <location>
        <begin position="146"/>
        <end position="172"/>
    </location>
</feature>
<feature type="compositionally biased region" description="Pro residues" evidence="1">
    <location>
        <begin position="60"/>
        <end position="78"/>
    </location>
</feature>
<organism evidence="3 4">
    <name type="scientific">Cnuibacter physcomitrellae</name>
    <dbReference type="NCBI Taxonomy" id="1619308"/>
    <lineage>
        <taxon>Bacteria</taxon>
        <taxon>Bacillati</taxon>
        <taxon>Actinomycetota</taxon>
        <taxon>Actinomycetes</taxon>
        <taxon>Micrococcales</taxon>
        <taxon>Microbacteriaceae</taxon>
        <taxon>Cnuibacter</taxon>
    </lineage>
</organism>
<sequence length="476" mass="48099">MSDDRNNPGPQQSGEDGQQPSRGADRTGDLPAYPVQGQGDSGPAFPGYPPQGQPGSGVPPQGPQSPNAAPPTGAPQPHPGYGQPQSPQPHPGYGPQPPTYGQPQGQPPQSGPQPHPGYGQPQAQTPQWAQGAPNGSGRPPKKGLSVGALIGIIGGGVFLLLVIGVIVAIVVIRSVASPAGGGTSQSTSPSQVVTEYLTAIADGDAEKALGYLGTPPEDKSLLSDEVLAASNELAPLTGVSVVTEDTSNGSSDVTVTYQLGAQPVTAEYSVLDYDDDGVWEISGGTGYISTSKFEGLGLTINGTAVPDGDEVEVFPGSYQLATTSANFTLSGDATVVVDQPFGTADTSDITPALTDAALQQFRGLVRAAVEGCIASTTLDAGCGLAIPATLSDGTQLTDGTIQRTLPADTSTTIDSLEVTLSYDNPTLAQGESIGGIDVSAQCTQGGQTGTCSVLFGPSLGRPSVDMASPNPTVLWD</sequence>